<proteinExistence type="predicted"/>
<name>A0A9E6RAD6_9HYPH</name>
<dbReference type="Proteomes" id="UP000825701">
    <property type="component" value="Chromosome"/>
</dbReference>
<evidence type="ECO:0000256" key="1">
    <source>
        <dbReference type="SAM" id="MobiDB-lite"/>
    </source>
</evidence>
<organism evidence="2 3">
    <name type="scientific">Chenggangzhangella methanolivorans</name>
    <dbReference type="NCBI Taxonomy" id="1437009"/>
    <lineage>
        <taxon>Bacteria</taxon>
        <taxon>Pseudomonadati</taxon>
        <taxon>Pseudomonadota</taxon>
        <taxon>Alphaproteobacteria</taxon>
        <taxon>Hyphomicrobiales</taxon>
        <taxon>Methylopilaceae</taxon>
        <taxon>Chenggangzhangella</taxon>
    </lineage>
</organism>
<feature type="region of interest" description="Disordered" evidence="1">
    <location>
        <begin position="526"/>
        <end position="600"/>
    </location>
</feature>
<dbReference type="RefSeq" id="WP_261403356.1">
    <property type="nucleotide sequence ID" value="NZ_CP081869.1"/>
</dbReference>
<dbReference type="SUPFAM" id="SSF53756">
    <property type="entry name" value="UDP-Glycosyltransferase/glycogen phosphorylase"/>
    <property type="match status" value="1"/>
</dbReference>
<keyword evidence="3" id="KW-1185">Reference proteome</keyword>
<feature type="compositionally biased region" description="Basic and acidic residues" evidence="1">
    <location>
        <begin position="538"/>
        <end position="547"/>
    </location>
</feature>
<evidence type="ECO:0000313" key="3">
    <source>
        <dbReference type="Proteomes" id="UP000825701"/>
    </source>
</evidence>
<dbReference type="InterPro" id="IPR046561">
    <property type="entry name" value="DUF6716"/>
</dbReference>
<dbReference type="AlphaFoldDB" id="A0A9E6RAD6"/>
<reference evidence="2" key="1">
    <citation type="submission" date="2021-08" db="EMBL/GenBank/DDBJ databases">
        <authorList>
            <person name="Zhang H."/>
            <person name="Xu M."/>
            <person name="Yu Z."/>
            <person name="Yang L."/>
            <person name="Cai Y."/>
        </authorList>
    </citation>
    <scope>NUCLEOTIDE SEQUENCE</scope>
    <source>
        <strain evidence="2">CHL1</strain>
    </source>
</reference>
<feature type="compositionally biased region" description="Basic and acidic residues" evidence="1">
    <location>
        <begin position="483"/>
        <end position="494"/>
    </location>
</feature>
<gene>
    <name evidence="2" type="ORF">K6K41_27355</name>
</gene>
<protein>
    <submittedName>
        <fullName evidence="2">Uncharacterized protein</fullName>
    </submittedName>
</protein>
<sequence length="600" mass="65010">MTTRRVLLACDIDSQVFGALPLALAFAARGWSVTFAIESVRTLPQQLLERLTRDFAIIERSIGALPTEDVVFDQDAVGVFVTGSRLAMFRHLLELSSRVKERPRPALFCNFNGLVFEKFEEGLAWRLGYDVIGLNGPRDRDAFVDFLHSTQYSRQPSVIVGLRRKTDTPPRPLKIPAPKPEPDAAASDDGAPVDAETAQPSPEAAPAEADEPAIVAEAADPRPEDAEDAAPTDAGAVAEDPVEEAASDDAAPVEDAASTPTAAPKKLFVFAEQVVVPRSLRERQNLVSVLARLASASPDWQVVIKARTRPDEQTFHQQPNHISKLVKALRKKPRNLIVSYEPLDDLLDRADLFATVSSTALFDAFDYGVPSMVATDFGLRNADGAHVFFASGLLARLGDLKSLDDAPIRSPDERWMRRMGYGAPYSPDALIDWLETFDPDRPMPAAFVSFKSATHVASGSAAQAGRICEIWSGIETSLLPKDKAEPAAEEHEAAQDEAAQDVTTAAVERRAALFRLASLISDALGSAGPDRGAKAAPRRQDTGDASRHAHGRRQGGADRLVLPEARDVLVLQARARQARRPGPLKPAARRAVSAPRLPPR</sequence>
<feature type="compositionally biased region" description="Low complexity" evidence="1">
    <location>
        <begin position="195"/>
        <end position="218"/>
    </location>
</feature>
<accession>A0A9E6RAD6</accession>
<dbReference type="EMBL" id="CP081869">
    <property type="protein sequence ID" value="QZO00195.1"/>
    <property type="molecule type" value="Genomic_DNA"/>
</dbReference>
<feature type="region of interest" description="Disordered" evidence="1">
    <location>
        <begin position="158"/>
        <end position="259"/>
    </location>
</feature>
<feature type="compositionally biased region" description="Pro residues" evidence="1">
    <location>
        <begin position="169"/>
        <end position="179"/>
    </location>
</feature>
<feature type="region of interest" description="Disordered" evidence="1">
    <location>
        <begin position="483"/>
        <end position="502"/>
    </location>
</feature>
<dbReference type="Pfam" id="PF20471">
    <property type="entry name" value="DUF6716"/>
    <property type="match status" value="1"/>
</dbReference>
<evidence type="ECO:0000313" key="2">
    <source>
        <dbReference type="EMBL" id="QZO00195.1"/>
    </source>
</evidence>
<dbReference type="KEGG" id="cmet:K6K41_27355"/>